<evidence type="ECO:0000313" key="1">
    <source>
        <dbReference type="EMBL" id="KAA6370420.1"/>
    </source>
</evidence>
<dbReference type="EMBL" id="SNRW01015400">
    <property type="protein sequence ID" value="KAA6370420.1"/>
    <property type="molecule type" value="Genomic_DNA"/>
</dbReference>
<evidence type="ECO:0000313" key="2">
    <source>
        <dbReference type="Proteomes" id="UP000324800"/>
    </source>
</evidence>
<proteinExistence type="predicted"/>
<protein>
    <submittedName>
        <fullName evidence="1">Uncharacterized protein</fullName>
    </submittedName>
</protein>
<name>A0A5J4UK33_9EUKA</name>
<organism evidence="1 2">
    <name type="scientific">Streblomastix strix</name>
    <dbReference type="NCBI Taxonomy" id="222440"/>
    <lineage>
        <taxon>Eukaryota</taxon>
        <taxon>Metamonada</taxon>
        <taxon>Preaxostyla</taxon>
        <taxon>Oxymonadida</taxon>
        <taxon>Streblomastigidae</taxon>
        <taxon>Streblomastix</taxon>
    </lineage>
</organism>
<sequence length="113" mass="13147">MFRIPGLEPLDPFNMNQHSSFTQRSGYVQKWEDSGYNTAIVFGSMTTNTIMQCLNTIIETLVRGDPQYDLIIKYLNRNMKCSEGRQGDGCGQVIRDFDYRSQDYEKDEHHLLL</sequence>
<gene>
    <name evidence="1" type="ORF">EZS28_034054</name>
</gene>
<comment type="caution">
    <text evidence="1">The sequence shown here is derived from an EMBL/GenBank/DDBJ whole genome shotgun (WGS) entry which is preliminary data.</text>
</comment>
<accession>A0A5J4UK33</accession>
<dbReference type="AlphaFoldDB" id="A0A5J4UK33"/>
<dbReference type="Proteomes" id="UP000324800">
    <property type="component" value="Unassembled WGS sequence"/>
</dbReference>
<reference evidence="1 2" key="1">
    <citation type="submission" date="2019-03" db="EMBL/GenBank/DDBJ databases">
        <title>Single cell metagenomics reveals metabolic interactions within the superorganism composed of flagellate Streblomastix strix and complex community of Bacteroidetes bacteria on its surface.</title>
        <authorList>
            <person name="Treitli S.C."/>
            <person name="Kolisko M."/>
            <person name="Husnik F."/>
            <person name="Keeling P."/>
            <person name="Hampl V."/>
        </authorList>
    </citation>
    <scope>NUCLEOTIDE SEQUENCE [LARGE SCALE GENOMIC DNA]</scope>
    <source>
        <strain evidence="1">ST1C</strain>
    </source>
</reference>